<evidence type="ECO:0000256" key="1">
    <source>
        <dbReference type="ARBA" id="ARBA00007623"/>
    </source>
</evidence>
<name>A0A3M7RFN5_BRAPC</name>
<dbReference type="GO" id="GO:0006508">
    <property type="term" value="P:proteolysis"/>
    <property type="evidence" value="ECO:0007669"/>
    <property type="project" value="InterPro"/>
</dbReference>
<comment type="similarity">
    <text evidence="1">Belongs to the peptidase C2 family.</text>
</comment>
<dbReference type="OrthoDB" id="186625at2759"/>
<dbReference type="EMBL" id="REGN01003468">
    <property type="protein sequence ID" value="RNA22393.1"/>
    <property type="molecule type" value="Genomic_DNA"/>
</dbReference>
<comment type="caution">
    <text evidence="5">The sequence shown here is derived from an EMBL/GenBank/DDBJ whole genome shotgun (WGS) entry which is preliminary data.</text>
</comment>
<evidence type="ECO:0000256" key="3">
    <source>
        <dbReference type="SAM" id="MobiDB-lite"/>
    </source>
</evidence>
<dbReference type="SMART" id="SM00720">
    <property type="entry name" value="calpain_III"/>
    <property type="match status" value="1"/>
</dbReference>
<reference evidence="5 6" key="1">
    <citation type="journal article" date="2018" name="Sci. Rep.">
        <title>Genomic signatures of local adaptation to the degree of environmental predictability in rotifers.</title>
        <authorList>
            <person name="Franch-Gras L."/>
            <person name="Hahn C."/>
            <person name="Garcia-Roger E.M."/>
            <person name="Carmona M.J."/>
            <person name="Serra M."/>
            <person name="Gomez A."/>
        </authorList>
    </citation>
    <scope>NUCLEOTIDE SEQUENCE [LARGE SCALE GENOMIC DNA]</scope>
    <source>
        <strain evidence="5">HYR1</strain>
    </source>
</reference>
<accession>A0A3M7RFN5</accession>
<keyword evidence="6" id="KW-1185">Reference proteome</keyword>
<evidence type="ECO:0000313" key="5">
    <source>
        <dbReference type="EMBL" id="RNA22393.1"/>
    </source>
</evidence>
<evidence type="ECO:0000256" key="2">
    <source>
        <dbReference type="PROSITE-ProRule" id="PRU00239"/>
    </source>
</evidence>
<feature type="non-terminal residue" evidence="5">
    <location>
        <position position="258"/>
    </location>
</feature>
<dbReference type="PRINTS" id="PR00704">
    <property type="entry name" value="CALPAIN"/>
</dbReference>
<dbReference type="InterPro" id="IPR036213">
    <property type="entry name" value="Calpain_III_sf"/>
</dbReference>
<dbReference type="InterPro" id="IPR022683">
    <property type="entry name" value="Calpain_III"/>
</dbReference>
<gene>
    <name evidence="5" type="ORF">BpHYR1_038305</name>
</gene>
<dbReference type="Gene3D" id="3.90.70.10">
    <property type="entry name" value="Cysteine proteinases"/>
    <property type="match status" value="1"/>
</dbReference>
<dbReference type="GO" id="GO:0004198">
    <property type="term" value="F:calcium-dependent cysteine-type endopeptidase activity"/>
    <property type="evidence" value="ECO:0007669"/>
    <property type="project" value="InterPro"/>
</dbReference>
<dbReference type="Pfam" id="PF00648">
    <property type="entry name" value="Peptidase_C2"/>
    <property type="match status" value="1"/>
</dbReference>
<dbReference type="Pfam" id="PF01067">
    <property type="entry name" value="Calpain_III"/>
    <property type="match status" value="1"/>
</dbReference>
<evidence type="ECO:0000313" key="6">
    <source>
        <dbReference type="Proteomes" id="UP000276133"/>
    </source>
</evidence>
<dbReference type="InterPro" id="IPR022682">
    <property type="entry name" value="Calpain_domain_III"/>
</dbReference>
<protein>
    <submittedName>
        <fullName evidence="5">Calpain-A</fullName>
    </submittedName>
</protein>
<feature type="domain" description="Calpain catalytic" evidence="4">
    <location>
        <begin position="1"/>
        <end position="72"/>
    </location>
</feature>
<dbReference type="InterPro" id="IPR001300">
    <property type="entry name" value="Peptidase_C2_calpain_cat"/>
</dbReference>
<dbReference type="PANTHER" id="PTHR10183:SF433">
    <property type="entry name" value="CALPAIN-A-RELATED"/>
    <property type="match status" value="1"/>
</dbReference>
<dbReference type="GO" id="GO:0005737">
    <property type="term" value="C:cytoplasm"/>
    <property type="evidence" value="ECO:0007669"/>
    <property type="project" value="TreeGrafter"/>
</dbReference>
<dbReference type="InterPro" id="IPR038765">
    <property type="entry name" value="Papain-like_cys_pep_sf"/>
</dbReference>
<dbReference type="STRING" id="10195.A0A3M7RFN5"/>
<dbReference type="AlphaFoldDB" id="A0A3M7RFN5"/>
<dbReference type="Proteomes" id="UP000276133">
    <property type="component" value="Unassembled WGS sequence"/>
</dbReference>
<dbReference type="PROSITE" id="PS50203">
    <property type="entry name" value="CALPAIN_CAT"/>
    <property type="match status" value="1"/>
</dbReference>
<dbReference type="PANTHER" id="PTHR10183">
    <property type="entry name" value="CALPAIN"/>
    <property type="match status" value="1"/>
</dbReference>
<comment type="caution">
    <text evidence="2">Lacks conserved residue(s) required for the propagation of feature annotation.</text>
</comment>
<dbReference type="Gene3D" id="2.60.120.380">
    <property type="match status" value="1"/>
</dbReference>
<evidence type="ECO:0000259" key="4">
    <source>
        <dbReference type="PROSITE" id="PS50203"/>
    </source>
</evidence>
<sequence length="258" mass="29906">MPHSEFLSKLRSPFGKNNNFNGPWSKGTAEWSKVGEEAKKKIDPEFQEDGQFFICFEDFIENVDFLSICHVNMNGLSNEGDYGDMHWDMKLFKGDWVVCKNAGGCGNDELFWTNPQHQFSIKDQNLSVLVSIGQEGISKKRFQTQGQFVGMHEAIGFYIYAIRQGAQADNEGRYEKSNLQLFNYTKVFKYQKEVSLRMNMPPGDYVLFPCTFKRDRPGNYVVRVYMQTDKQDDLEKNDNDNFPDDANPILDDRDPYDK</sequence>
<organism evidence="5 6">
    <name type="scientific">Brachionus plicatilis</name>
    <name type="common">Marine rotifer</name>
    <name type="synonym">Brachionus muelleri</name>
    <dbReference type="NCBI Taxonomy" id="10195"/>
    <lineage>
        <taxon>Eukaryota</taxon>
        <taxon>Metazoa</taxon>
        <taxon>Spiralia</taxon>
        <taxon>Gnathifera</taxon>
        <taxon>Rotifera</taxon>
        <taxon>Eurotatoria</taxon>
        <taxon>Monogononta</taxon>
        <taxon>Pseudotrocha</taxon>
        <taxon>Ploima</taxon>
        <taxon>Brachionidae</taxon>
        <taxon>Brachionus</taxon>
    </lineage>
</organism>
<proteinExistence type="inferred from homology"/>
<dbReference type="SUPFAM" id="SSF49758">
    <property type="entry name" value="Calpain large subunit, middle domain (domain III)"/>
    <property type="match status" value="1"/>
</dbReference>
<feature type="region of interest" description="Disordered" evidence="3">
    <location>
        <begin position="232"/>
        <end position="258"/>
    </location>
</feature>
<dbReference type="SUPFAM" id="SSF54001">
    <property type="entry name" value="Cysteine proteinases"/>
    <property type="match status" value="1"/>
</dbReference>
<dbReference type="InterPro" id="IPR022684">
    <property type="entry name" value="Calpain_cysteine_protease"/>
</dbReference>